<comment type="caution">
    <text evidence="9">The sequence shown here is derived from an EMBL/GenBank/DDBJ whole genome shotgun (WGS) entry which is preliminary data.</text>
</comment>
<sequence>METKIFYSKEQLARFFGDYLTALTNQKDVVHVALSGGSTPEAIFDLLTQEYSRLVKWDRLRFFWGDERCVAPDHEESNYNMTRQHLFNHVPVPEQNVFRVKGELGPRQALSDYKQVLNKELPKENGLPFFDVVVLGMGDDGHTASIFPHEIFLWDSSEICEIGTHPESGQKRITLTGKVINNASEIVFLVTGKKKAEKVDVILNQKEGYESYPAALVNRERSIWLLDQEAVNNDR</sequence>
<dbReference type="EMBL" id="QEWP01000024">
    <property type="protein sequence ID" value="PWD97841.1"/>
    <property type="molecule type" value="Genomic_DNA"/>
</dbReference>
<dbReference type="InterPro" id="IPR039104">
    <property type="entry name" value="6PGL"/>
</dbReference>
<dbReference type="GO" id="GO:0017057">
    <property type="term" value="F:6-phosphogluconolactonase activity"/>
    <property type="evidence" value="ECO:0007669"/>
    <property type="project" value="UniProtKB-UniRule"/>
</dbReference>
<dbReference type="Pfam" id="PF01182">
    <property type="entry name" value="Glucosamine_iso"/>
    <property type="match status" value="1"/>
</dbReference>
<dbReference type="Gene3D" id="3.40.50.1360">
    <property type="match status" value="1"/>
</dbReference>
<dbReference type="Proteomes" id="UP000244956">
    <property type="component" value="Unassembled WGS sequence"/>
</dbReference>
<comment type="catalytic activity">
    <reaction evidence="1 7">
        <text>6-phospho-D-glucono-1,5-lactone + H2O = 6-phospho-D-gluconate + H(+)</text>
        <dbReference type="Rhea" id="RHEA:12556"/>
        <dbReference type="ChEBI" id="CHEBI:15377"/>
        <dbReference type="ChEBI" id="CHEBI:15378"/>
        <dbReference type="ChEBI" id="CHEBI:57955"/>
        <dbReference type="ChEBI" id="CHEBI:58759"/>
        <dbReference type="EC" id="3.1.1.31"/>
    </reaction>
</comment>
<dbReference type="GO" id="GO:0005975">
    <property type="term" value="P:carbohydrate metabolic process"/>
    <property type="evidence" value="ECO:0007669"/>
    <property type="project" value="UniProtKB-UniRule"/>
</dbReference>
<dbReference type="EC" id="3.1.1.31" evidence="5 7"/>
<accession>A0A2U2B444</accession>
<evidence type="ECO:0000256" key="7">
    <source>
        <dbReference type="RuleBase" id="RU365095"/>
    </source>
</evidence>
<dbReference type="GO" id="GO:0006098">
    <property type="term" value="P:pentose-phosphate shunt"/>
    <property type="evidence" value="ECO:0007669"/>
    <property type="project" value="UniProtKB-UniPathway"/>
</dbReference>
<evidence type="ECO:0000256" key="6">
    <source>
        <dbReference type="ARBA" id="ARBA00020337"/>
    </source>
</evidence>
<evidence type="ECO:0000259" key="8">
    <source>
        <dbReference type="Pfam" id="PF01182"/>
    </source>
</evidence>
<evidence type="ECO:0000313" key="10">
    <source>
        <dbReference type="Proteomes" id="UP000244956"/>
    </source>
</evidence>
<evidence type="ECO:0000256" key="5">
    <source>
        <dbReference type="ARBA" id="ARBA00013198"/>
    </source>
</evidence>
<dbReference type="CDD" id="cd01400">
    <property type="entry name" value="6PGL"/>
    <property type="match status" value="1"/>
</dbReference>
<comment type="similarity">
    <text evidence="4 7">Belongs to the glucosamine/galactosamine-6-phosphate isomerase family. 6-phosphogluconolactonase subfamily.</text>
</comment>
<keyword evidence="10" id="KW-1185">Reference proteome</keyword>
<comment type="pathway">
    <text evidence="3 7">Carbohydrate degradation; pentose phosphate pathway; D-ribulose 5-phosphate from D-glucose 6-phosphate (oxidative stage): step 2/3.</text>
</comment>
<reference evidence="9 10" key="1">
    <citation type="submission" date="2018-05" db="EMBL/GenBank/DDBJ databases">
        <title>Marinilabilia rubrum sp. nov., isolated from saltern sediment.</title>
        <authorList>
            <person name="Zhang R."/>
        </authorList>
    </citation>
    <scope>NUCLEOTIDE SEQUENCE [LARGE SCALE GENOMIC DNA]</scope>
    <source>
        <strain evidence="9 10">WTE16</strain>
    </source>
</reference>
<proteinExistence type="inferred from homology"/>
<feature type="domain" description="Glucosamine/galactosamine-6-phosphate isomerase" evidence="8">
    <location>
        <begin position="10"/>
        <end position="222"/>
    </location>
</feature>
<organism evidence="9 10">
    <name type="scientific">Marinilabilia rubra</name>
    <dbReference type="NCBI Taxonomy" id="2162893"/>
    <lineage>
        <taxon>Bacteria</taxon>
        <taxon>Pseudomonadati</taxon>
        <taxon>Bacteroidota</taxon>
        <taxon>Bacteroidia</taxon>
        <taxon>Marinilabiliales</taxon>
        <taxon>Marinilabiliaceae</taxon>
        <taxon>Marinilabilia</taxon>
    </lineage>
</organism>
<dbReference type="PANTHER" id="PTHR11054:SF0">
    <property type="entry name" value="6-PHOSPHOGLUCONOLACTONASE"/>
    <property type="match status" value="1"/>
</dbReference>
<dbReference type="UniPathway" id="UPA00115">
    <property type="reaction ID" value="UER00409"/>
</dbReference>
<dbReference type="PANTHER" id="PTHR11054">
    <property type="entry name" value="6-PHOSPHOGLUCONOLACTONASE"/>
    <property type="match status" value="1"/>
</dbReference>
<dbReference type="RefSeq" id="WP_109266025.1">
    <property type="nucleotide sequence ID" value="NZ_QEWP01000024.1"/>
</dbReference>
<dbReference type="SUPFAM" id="SSF100950">
    <property type="entry name" value="NagB/RpiA/CoA transferase-like"/>
    <property type="match status" value="1"/>
</dbReference>
<protein>
    <recommendedName>
        <fullName evidence="6 7">6-phosphogluconolactonase</fullName>
        <shortName evidence="7">6PGL</shortName>
        <ecNumber evidence="5 7">3.1.1.31</ecNumber>
    </recommendedName>
</protein>
<name>A0A2U2B444_9BACT</name>
<evidence type="ECO:0000256" key="4">
    <source>
        <dbReference type="ARBA" id="ARBA00010662"/>
    </source>
</evidence>
<evidence type="ECO:0000313" key="9">
    <source>
        <dbReference type="EMBL" id="PWD97841.1"/>
    </source>
</evidence>
<keyword evidence="7" id="KW-0378">Hydrolase</keyword>
<dbReference type="InterPro" id="IPR005900">
    <property type="entry name" value="6-phosphogluconolactonase_DevB"/>
</dbReference>
<dbReference type="AlphaFoldDB" id="A0A2U2B444"/>
<evidence type="ECO:0000256" key="3">
    <source>
        <dbReference type="ARBA" id="ARBA00004961"/>
    </source>
</evidence>
<evidence type="ECO:0000256" key="2">
    <source>
        <dbReference type="ARBA" id="ARBA00002681"/>
    </source>
</evidence>
<dbReference type="OrthoDB" id="9810967at2"/>
<dbReference type="InterPro" id="IPR037171">
    <property type="entry name" value="NagB/RpiA_transferase-like"/>
</dbReference>
<comment type="function">
    <text evidence="2 7">Hydrolysis of 6-phosphogluconolactone to 6-phosphogluconate.</text>
</comment>
<gene>
    <name evidence="7 9" type="primary">pgl</name>
    <name evidence="9" type="ORF">DDZ16_18815</name>
</gene>
<dbReference type="NCBIfam" id="TIGR01198">
    <property type="entry name" value="pgl"/>
    <property type="match status" value="1"/>
</dbReference>
<dbReference type="InterPro" id="IPR006148">
    <property type="entry name" value="Glc/Gal-6P_isomerase"/>
</dbReference>
<evidence type="ECO:0000256" key="1">
    <source>
        <dbReference type="ARBA" id="ARBA00000832"/>
    </source>
</evidence>